<dbReference type="PROSITE" id="PS50234">
    <property type="entry name" value="VWFA"/>
    <property type="match status" value="1"/>
</dbReference>
<keyword evidence="15" id="KW-0407">Ion channel</keyword>
<evidence type="ECO:0000256" key="1">
    <source>
        <dbReference type="ARBA" id="ARBA00004479"/>
    </source>
</evidence>
<comment type="subcellular location">
    <subcellularLocation>
        <location evidence="1">Membrane</location>
        <topology evidence="1">Single-pass type I membrane protein</topology>
    </subcellularLocation>
</comment>
<dbReference type="InterPro" id="IPR051173">
    <property type="entry name" value="Ca_channel_alpha-2/delta"/>
</dbReference>
<evidence type="ECO:0000256" key="10">
    <source>
        <dbReference type="ARBA" id="ARBA00022989"/>
    </source>
</evidence>
<dbReference type="CDD" id="cd18774">
    <property type="entry name" value="PDC2_HK_sensor"/>
    <property type="match status" value="1"/>
</dbReference>
<keyword evidence="8" id="KW-0106">Calcium</keyword>
<dbReference type="Proteomes" id="UP001359485">
    <property type="component" value="Unassembled WGS sequence"/>
</dbReference>
<dbReference type="Gene3D" id="3.40.50.410">
    <property type="entry name" value="von Willebrand factor, type A domain"/>
    <property type="match status" value="1"/>
</dbReference>
<keyword evidence="9" id="KW-0851">Voltage-gated channel</keyword>
<dbReference type="PANTHER" id="PTHR10166">
    <property type="entry name" value="VOLTAGE-DEPENDENT CALCIUM CHANNEL SUBUNIT ALPHA-2/DELTA-RELATED"/>
    <property type="match status" value="1"/>
</dbReference>
<evidence type="ECO:0000256" key="7">
    <source>
        <dbReference type="ARBA" id="ARBA00022729"/>
    </source>
</evidence>
<evidence type="ECO:0000256" key="5">
    <source>
        <dbReference type="ARBA" id="ARBA00022692"/>
    </source>
</evidence>
<keyword evidence="19" id="KW-1185">Reference proteome</keyword>
<evidence type="ECO:0000256" key="6">
    <source>
        <dbReference type="ARBA" id="ARBA00022723"/>
    </source>
</evidence>
<dbReference type="InterPro" id="IPR013608">
    <property type="entry name" value="VWA_N"/>
</dbReference>
<dbReference type="Pfam" id="PF08399">
    <property type="entry name" value="VWA_N"/>
    <property type="match status" value="1"/>
</dbReference>
<dbReference type="PANTHER" id="PTHR10166:SF31">
    <property type="entry name" value="CA[2+] CHANNEL MUSCLE-SPECIFIC ALPHA2_DELTA SUBUNIT, ISOFORM A"/>
    <property type="match status" value="1"/>
</dbReference>
<dbReference type="Pfam" id="PF08473">
    <property type="entry name" value="VGCC_alpha2"/>
    <property type="match status" value="1"/>
</dbReference>
<evidence type="ECO:0000256" key="4">
    <source>
        <dbReference type="ARBA" id="ARBA00022673"/>
    </source>
</evidence>
<keyword evidence="14" id="KW-0325">Glycoprotein</keyword>
<evidence type="ECO:0000256" key="11">
    <source>
        <dbReference type="ARBA" id="ARBA00023065"/>
    </source>
</evidence>
<feature type="transmembrane region" description="Helical" evidence="16">
    <location>
        <begin position="1159"/>
        <end position="1178"/>
    </location>
</feature>
<dbReference type="Gene3D" id="3.30.450.20">
    <property type="entry name" value="PAS domain"/>
    <property type="match status" value="1"/>
</dbReference>
<evidence type="ECO:0000256" key="3">
    <source>
        <dbReference type="ARBA" id="ARBA00022568"/>
    </source>
</evidence>
<keyword evidence="4" id="KW-0107">Calcium channel</keyword>
<evidence type="ECO:0000313" key="19">
    <source>
        <dbReference type="Proteomes" id="UP001359485"/>
    </source>
</evidence>
<evidence type="ECO:0000256" key="12">
    <source>
        <dbReference type="ARBA" id="ARBA00023136"/>
    </source>
</evidence>
<name>A0ABR1AR00_POLSC</name>
<accession>A0ABR1AR00</accession>
<keyword evidence="6" id="KW-0479">Metal-binding</keyword>
<comment type="caution">
    <text evidence="18">The sequence shown here is derived from an EMBL/GenBank/DDBJ whole genome shotgun (WGS) entry which is preliminary data.</text>
</comment>
<keyword evidence="2" id="KW-0813">Transport</keyword>
<evidence type="ECO:0000256" key="14">
    <source>
        <dbReference type="ARBA" id="ARBA00023180"/>
    </source>
</evidence>
<keyword evidence="13" id="KW-1015">Disulfide bond</keyword>
<dbReference type="InterPro" id="IPR036465">
    <property type="entry name" value="vWFA_dom_sf"/>
</dbReference>
<evidence type="ECO:0000256" key="2">
    <source>
        <dbReference type="ARBA" id="ARBA00022448"/>
    </source>
</evidence>
<keyword evidence="5 16" id="KW-0812">Transmembrane</keyword>
<dbReference type="EMBL" id="JAWJWF010000046">
    <property type="protein sequence ID" value="KAK6624677.1"/>
    <property type="molecule type" value="Genomic_DNA"/>
</dbReference>
<keyword evidence="11" id="KW-0406">Ion transport</keyword>
<organism evidence="18 19">
    <name type="scientific">Polyplax serrata</name>
    <name type="common">Common mouse louse</name>
    <dbReference type="NCBI Taxonomy" id="468196"/>
    <lineage>
        <taxon>Eukaryota</taxon>
        <taxon>Metazoa</taxon>
        <taxon>Ecdysozoa</taxon>
        <taxon>Arthropoda</taxon>
        <taxon>Hexapoda</taxon>
        <taxon>Insecta</taxon>
        <taxon>Pterygota</taxon>
        <taxon>Neoptera</taxon>
        <taxon>Paraneoptera</taxon>
        <taxon>Psocodea</taxon>
        <taxon>Troctomorpha</taxon>
        <taxon>Phthiraptera</taxon>
        <taxon>Anoplura</taxon>
        <taxon>Polyplacidae</taxon>
        <taxon>Polyplax</taxon>
    </lineage>
</organism>
<proteinExistence type="predicted"/>
<keyword evidence="7" id="KW-0732">Signal</keyword>
<dbReference type="SUPFAM" id="SSF53300">
    <property type="entry name" value="vWA-like"/>
    <property type="match status" value="1"/>
</dbReference>
<dbReference type="Pfam" id="PF00092">
    <property type="entry name" value="VWA"/>
    <property type="match status" value="1"/>
</dbReference>
<reference evidence="18 19" key="1">
    <citation type="submission" date="2023-09" db="EMBL/GenBank/DDBJ databases">
        <title>Genomes of two closely related lineages of the louse Polyplax serrata with different host specificities.</title>
        <authorList>
            <person name="Martinu J."/>
            <person name="Tarabai H."/>
            <person name="Stefka J."/>
            <person name="Hypsa V."/>
        </authorList>
    </citation>
    <scope>NUCLEOTIDE SEQUENCE [LARGE SCALE GENOMIC DNA]</scope>
    <source>
        <strain evidence="18">98ZLc_SE</strain>
    </source>
</reference>
<keyword evidence="3" id="KW-0109">Calcium transport</keyword>
<evidence type="ECO:0000256" key="9">
    <source>
        <dbReference type="ARBA" id="ARBA00022882"/>
    </source>
</evidence>
<evidence type="ECO:0000256" key="16">
    <source>
        <dbReference type="SAM" id="Phobius"/>
    </source>
</evidence>
<evidence type="ECO:0000259" key="17">
    <source>
        <dbReference type="PROSITE" id="PS50234"/>
    </source>
</evidence>
<sequence length="1182" mass="136796">MVIFFATENHGKFDQIFWCVSLLFIVINPLDGKWVDESVWTDKLGEELWEISKLVTRHTEIKASYINLNATVKDGKELLKDIMGNIQKMIKSKINSVKCIAQTAEDLRRDTYFMTDFKLEYYNMKYSNVEGSGYTPTVPWDMDEFTEYKNMSLTPNPNFYNIPVNTNHSAVHIPTNVYDRYQHLAETITWSESLDEVFLRNYRSDPSLSWQYFGSAFGMMRQFPAMQWSTKDNEVDLYDCRMRPWFIEAATCTKDVIILMDNSGSMTGMRNTIAKLVVNSLLKTFGNNDFINVLKFSWKPTSVLPCYKDMLIQATPEVLKSFQEAVTLVKPEGNASFPNAISYSLKLLKEYRENRILADDGGCNQAIMLVTDGLPGNVTDVFENLNLDENGMPLVRIFTFLVGTEVKGVEELQLMACRNRGYYVHIHDLDEVHDQVLKYIPVIARPLVLQGTQHPVIWTHAFADVNAQGEEKNIEYQEYKLMTSVSIPTFDKRENNETKTAELLGVAGVDVSLDQIYSMTYPYKTGANGYLIIVNNNGYLLMHPDFRPVYDGTLKINYNSIDLAEVEFLDDDNDGYKEYSPDILSIRQSMVDQINKDYLEKPVKFHYDDMQRIGIEKRNYYIRPLPNTPFSIGLVVPSDFTSYRISKSVKFNSELNVTEEPFAADKYLKIQDTNERDPEWMIHPDWPYCKYHFPTYKSFDSKEEELMHFLERMGDSDWEWKEQYETKGFDEDDCDQIELEEEAYYCDQDLVELLIVDSEILKDFGKPRKPKNSFETRLLDTYNPNLRFVAAQSGLVKWQLIPKPRPEENTTSDFISAYPRSVDEPWYRMAVLQHQVDEESFAFSVPFKSGEADSVSVVATHAIFHKKTHDGKKGPAAIVGYSFEQSSFYDRFMDITSETDRFTLPCHSDARECYILDHNGYIVVSSKSVNETGHFFGEFESSVMSHLIKIGIYHEKVIYDYQGLCIEEIAVTNNANFLSTPWILLNNLIRYIFIDILSSIFHCISFHLNAVAAIPTNDIPEFRDYDSDEIPDDDEDEYEIEKEEVLNATVRIERNTWPCHKNKTLYILQQNVFAEKFIYGVRHNSSRFRFVNRIPHTNLILVVLNTLYSPSDDFVLTTEPNILPPEDCRDSSIFDLPRRRLSNCYTQHPEEVEVEACGGGLSLTASWTLILLCILFLLRKIL</sequence>
<protein>
    <recommendedName>
        <fullName evidence="17">VWFA domain-containing protein</fullName>
    </recommendedName>
</protein>
<keyword evidence="12 16" id="KW-0472">Membrane</keyword>
<dbReference type="InterPro" id="IPR002035">
    <property type="entry name" value="VWF_A"/>
</dbReference>
<feature type="domain" description="VWFA" evidence="17">
    <location>
        <begin position="255"/>
        <end position="440"/>
    </location>
</feature>
<dbReference type="SMART" id="SM00327">
    <property type="entry name" value="VWA"/>
    <property type="match status" value="1"/>
</dbReference>
<dbReference type="InterPro" id="IPR013680">
    <property type="entry name" value="VDCC_a2/dsu"/>
</dbReference>
<evidence type="ECO:0000256" key="15">
    <source>
        <dbReference type="ARBA" id="ARBA00023303"/>
    </source>
</evidence>
<keyword evidence="10 16" id="KW-1133">Transmembrane helix</keyword>
<evidence type="ECO:0000256" key="13">
    <source>
        <dbReference type="ARBA" id="ARBA00023157"/>
    </source>
</evidence>
<evidence type="ECO:0000256" key="8">
    <source>
        <dbReference type="ARBA" id="ARBA00022837"/>
    </source>
</evidence>
<gene>
    <name evidence="18" type="ORF">RUM44_011536</name>
</gene>
<evidence type="ECO:0000313" key="18">
    <source>
        <dbReference type="EMBL" id="KAK6624677.1"/>
    </source>
</evidence>